<dbReference type="EMBL" id="PCXQ01000006">
    <property type="protein sequence ID" value="PJE50536.1"/>
    <property type="molecule type" value="Genomic_DNA"/>
</dbReference>
<evidence type="ECO:0000313" key="6">
    <source>
        <dbReference type="Proteomes" id="UP000228496"/>
    </source>
</evidence>
<dbReference type="PROSITE" id="PS00662">
    <property type="entry name" value="T2SP_E"/>
    <property type="match status" value="1"/>
</dbReference>
<gene>
    <name evidence="5" type="ORF">COV29_03975</name>
</gene>
<accession>A0A2J0Q6P3</accession>
<dbReference type="GO" id="GO:0005524">
    <property type="term" value="F:ATP binding"/>
    <property type="evidence" value="ECO:0007669"/>
    <property type="project" value="UniProtKB-KW"/>
</dbReference>
<dbReference type="GO" id="GO:0005886">
    <property type="term" value="C:plasma membrane"/>
    <property type="evidence" value="ECO:0007669"/>
    <property type="project" value="TreeGrafter"/>
</dbReference>
<evidence type="ECO:0000256" key="3">
    <source>
        <dbReference type="ARBA" id="ARBA00022840"/>
    </source>
</evidence>
<evidence type="ECO:0000259" key="4">
    <source>
        <dbReference type="PROSITE" id="PS00662"/>
    </source>
</evidence>
<dbReference type="PANTHER" id="PTHR30258">
    <property type="entry name" value="TYPE II SECRETION SYSTEM PROTEIN GSPE-RELATED"/>
    <property type="match status" value="1"/>
</dbReference>
<organism evidence="5 6">
    <name type="scientific">Candidatus Yanofskybacteria bacterium CG10_big_fil_rev_8_21_14_0_10_36_16</name>
    <dbReference type="NCBI Taxonomy" id="1975096"/>
    <lineage>
        <taxon>Bacteria</taxon>
        <taxon>Candidatus Yanofskyibacteriota</taxon>
    </lineage>
</organism>
<name>A0A2J0Q6P3_9BACT</name>
<dbReference type="InterPro" id="IPR027417">
    <property type="entry name" value="P-loop_NTPase"/>
</dbReference>
<dbReference type="InterPro" id="IPR037257">
    <property type="entry name" value="T2SS_E_N_sf"/>
</dbReference>
<dbReference type="PANTHER" id="PTHR30258:SF1">
    <property type="entry name" value="PROTEIN TRANSPORT PROTEIN HOFB HOMOLOG"/>
    <property type="match status" value="1"/>
</dbReference>
<dbReference type="InterPro" id="IPR003593">
    <property type="entry name" value="AAA+_ATPase"/>
</dbReference>
<keyword evidence="2" id="KW-0547">Nucleotide-binding</keyword>
<dbReference type="InterPro" id="IPR007831">
    <property type="entry name" value="T2SS_GspE_N"/>
</dbReference>
<sequence>MPYKQPTYLISEITKRGLIAPEVISIAETEAVEENKDLGQILVEKEAIDDDNLAKLKSEIYQLPIVNLPSVEVKKEVAQLISADVMEFYQIIPFAIEGDILKVAIVNPEDIDALEALKFIAAEKELTTEKYIITYKDFENLKRNLRPLSREVGKALESFSQETSKKELELEKGGGLDEITVDAPVSRIVAAIVKHAVDTRASDIHVEPFEESVRLRFRIDGVMQIMLSLPKNLLAPVVTRIKILSEMKIDETRIPQDGRFSTALGDRKIDFRVSTIPTRNGEKTVMRILDPLVGDINLTELGLEGRSLKLVRENINKPFGSILITGPTGSGKSTTLAAILREINDEGINIITLENPIEYYVEGVNQSQIHEEVGYTFASGLRHILRQDPDIIMVGEIRDGETANLAIQSALTGHLVLSTLHTNDTIGIIPRLVNMGVEPYLVAPTLNIGLAQRLLRKLCDQCKAETKATSSEAEIIKRALKNMPEDEKKDLQQDNFKIYKAGEGCKECGGKAYKGRIAIFETLEMTDQLEKIILGKISEQAFREEAKRQGMISVFQDGIRKVLHGVSSLEELFTVAQEGQESSDKNEKEITKNNIN</sequence>
<dbReference type="AlphaFoldDB" id="A0A2J0Q6P3"/>
<dbReference type="Pfam" id="PF00437">
    <property type="entry name" value="T2SSE"/>
    <property type="match status" value="1"/>
</dbReference>
<evidence type="ECO:0000256" key="2">
    <source>
        <dbReference type="ARBA" id="ARBA00022741"/>
    </source>
</evidence>
<dbReference type="SMART" id="SM00382">
    <property type="entry name" value="AAA"/>
    <property type="match status" value="1"/>
</dbReference>
<keyword evidence="3" id="KW-0067">ATP-binding</keyword>
<proteinExistence type="inferred from homology"/>
<dbReference type="Gene3D" id="3.40.50.300">
    <property type="entry name" value="P-loop containing nucleotide triphosphate hydrolases"/>
    <property type="match status" value="1"/>
</dbReference>
<comment type="similarity">
    <text evidence="1">Belongs to the GSP E family.</text>
</comment>
<feature type="domain" description="Bacterial type II secretion system protein E" evidence="4">
    <location>
        <begin position="385"/>
        <end position="399"/>
    </location>
</feature>
<comment type="caution">
    <text evidence="5">The sequence shown here is derived from an EMBL/GenBank/DDBJ whole genome shotgun (WGS) entry which is preliminary data.</text>
</comment>
<protein>
    <recommendedName>
        <fullName evidence="4">Bacterial type II secretion system protein E domain-containing protein</fullName>
    </recommendedName>
</protein>
<dbReference type="CDD" id="cd01129">
    <property type="entry name" value="PulE-GspE-like"/>
    <property type="match status" value="1"/>
</dbReference>
<reference evidence="5 6" key="1">
    <citation type="submission" date="2017-09" db="EMBL/GenBank/DDBJ databases">
        <title>Depth-based differentiation of microbial function through sediment-hosted aquifers and enrichment of novel symbionts in the deep terrestrial subsurface.</title>
        <authorList>
            <person name="Probst A.J."/>
            <person name="Ladd B."/>
            <person name="Jarett J.K."/>
            <person name="Geller-Mcgrath D.E."/>
            <person name="Sieber C.M."/>
            <person name="Emerson J.B."/>
            <person name="Anantharaman K."/>
            <person name="Thomas B.C."/>
            <person name="Malmstrom R."/>
            <person name="Stieglmeier M."/>
            <person name="Klingl A."/>
            <person name="Woyke T."/>
            <person name="Ryan C.M."/>
            <person name="Banfield J.F."/>
        </authorList>
    </citation>
    <scope>NUCLEOTIDE SEQUENCE [LARGE SCALE GENOMIC DNA]</scope>
    <source>
        <strain evidence="5">CG10_big_fil_rev_8_21_14_0_10_36_16</strain>
    </source>
</reference>
<dbReference type="Gene3D" id="3.30.450.90">
    <property type="match status" value="1"/>
</dbReference>
<evidence type="ECO:0000313" key="5">
    <source>
        <dbReference type="EMBL" id="PJE50536.1"/>
    </source>
</evidence>
<dbReference type="GO" id="GO:0016887">
    <property type="term" value="F:ATP hydrolysis activity"/>
    <property type="evidence" value="ECO:0007669"/>
    <property type="project" value="TreeGrafter"/>
</dbReference>
<dbReference type="SUPFAM" id="SSF52540">
    <property type="entry name" value="P-loop containing nucleoside triphosphate hydrolases"/>
    <property type="match status" value="1"/>
</dbReference>
<evidence type="ECO:0000256" key="1">
    <source>
        <dbReference type="ARBA" id="ARBA00006611"/>
    </source>
</evidence>
<dbReference type="SUPFAM" id="SSF160246">
    <property type="entry name" value="EspE N-terminal domain-like"/>
    <property type="match status" value="1"/>
</dbReference>
<dbReference type="Proteomes" id="UP000228496">
    <property type="component" value="Unassembled WGS sequence"/>
</dbReference>
<dbReference type="Gene3D" id="3.30.300.160">
    <property type="entry name" value="Type II secretion system, protein E, N-terminal domain"/>
    <property type="match status" value="1"/>
</dbReference>
<dbReference type="Pfam" id="PF05157">
    <property type="entry name" value="MshEN"/>
    <property type="match status" value="1"/>
</dbReference>
<dbReference type="InterPro" id="IPR001482">
    <property type="entry name" value="T2SS/T4SS_dom"/>
</dbReference>